<reference evidence="5" key="1">
    <citation type="journal article" date="2013" name="Nature">
        <title>Pan genome of the phytoplankton Emiliania underpins its global distribution.</title>
        <authorList>
            <person name="Read B.A."/>
            <person name="Kegel J."/>
            <person name="Klute M.J."/>
            <person name="Kuo A."/>
            <person name="Lefebvre S.C."/>
            <person name="Maumus F."/>
            <person name="Mayer C."/>
            <person name="Miller J."/>
            <person name="Monier A."/>
            <person name="Salamov A."/>
            <person name="Young J."/>
            <person name="Aguilar M."/>
            <person name="Claverie J.M."/>
            <person name="Frickenhaus S."/>
            <person name="Gonzalez K."/>
            <person name="Herman E.K."/>
            <person name="Lin Y.C."/>
            <person name="Napier J."/>
            <person name="Ogata H."/>
            <person name="Sarno A.F."/>
            <person name="Shmutz J."/>
            <person name="Schroeder D."/>
            <person name="de Vargas C."/>
            <person name="Verret F."/>
            <person name="von Dassow P."/>
            <person name="Valentin K."/>
            <person name="Van de Peer Y."/>
            <person name="Wheeler G."/>
            <person name="Dacks J.B."/>
            <person name="Delwiche C.F."/>
            <person name="Dyhrman S.T."/>
            <person name="Glockner G."/>
            <person name="John U."/>
            <person name="Richards T."/>
            <person name="Worden A.Z."/>
            <person name="Zhang X."/>
            <person name="Grigoriev I.V."/>
            <person name="Allen A.E."/>
            <person name="Bidle K."/>
            <person name="Borodovsky M."/>
            <person name="Bowler C."/>
            <person name="Brownlee C."/>
            <person name="Cock J.M."/>
            <person name="Elias M."/>
            <person name="Gladyshev V.N."/>
            <person name="Groth M."/>
            <person name="Guda C."/>
            <person name="Hadaegh A."/>
            <person name="Iglesias-Rodriguez M.D."/>
            <person name="Jenkins J."/>
            <person name="Jones B.M."/>
            <person name="Lawson T."/>
            <person name="Leese F."/>
            <person name="Lindquist E."/>
            <person name="Lobanov A."/>
            <person name="Lomsadze A."/>
            <person name="Malik S.B."/>
            <person name="Marsh M.E."/>
            <person name="Mackinder L."/>
            <person name="Mock T."/>
            <person name="Mueller-Roeber B."/>
            <person name="Pagarete A."/>
            <person name="Parker M."/>
            <person name="Probert I."/>
            <person name="Quesneville H."/>
            <person name="Raines C."/>
            <person name="Rensing S.A."/>
            <person name="Riano-Pachon D.M."/>
            <person name="Richier S."/>
            <person name="Rokitta S."/>
            <person name="Shiraiwa Y."/>
            <person name="Soanes D.M."/>
            <person name="van der Giezen M."/>
            <person name="Wahlund T.M."/>
            <person name="Williams B."/>
            <person name="Wilson W."/>
            <person name="Wolfe G."/>
            <person name="Wurch L.L."/>
        </authorList>
    </citation>
    <scope>NUCLEOTIDE SEQUENCE</scope>
</reference>
<organism evidence="4 5">
    <name type="scientific">Emiliania huxleyi (strain CCMP1516)</name>
    <dbReference type="NCBI Taxonomy" id="280463"/>
    <lineage>
        <taxon>Eukaryota</taxon>
        <taxon>Haptista</taxon>
        <taxon>Haptophyta</taxon>
        <taxon>Prymnesiophyceae</taxon>
        <taxon>Isochrysidales</taxon>
        <taxon>Noelaerhabdaceae</taxon>
        <taxon>Emiliania</taxon>
    </lineage>
</organism>
<dbReference type="PANTHER" id="PTHR45188">
    <property type="entry name" value="DNAJ PROTEIN P58IPK HOMOLOG"/>
    <property type="match status" value="1"/>
</dbReference>
<dbReference type="GeneID" id="17272507"/>
<name>A0A0D3JTU4_EMIH1</name>
<dbReference type="KEGG" id="ehx:EMIHUDRAFT_236222"/>
<sequence>MSLGGGAYFEERNAKEGVPYDAASLPDMSAVFGPRPKPTPFGTGSLEKLKMRFRKMSLKWHPDKNIRRPEAAAEVFKAVNAAYHTLTTNNFDYKRRASPSARRGPSRRPIRADEWSESFTIPPMQSLEDVLVEMLLKKRGDYRPHQDFGVNLSIPWNAGSREDQFISSASGGLEDQGTGRWGGFLFTAGGVSRRGLEDRGKAELGYDGSASGDAYGGQIVRHVETQDLLDQFGAKAQVGADRDARPWETAYAKPKGRPDLTSQSEGAREAAEGFNDQAVKAFKAKDWQRCYDLSSEAIRLNPRKTAYLGNRAAAALKIKSYKEGLKDAQLTWEADWA</sequence>
<evidence type="ECO:0000256" key="1">
    <source>
        <dbReference type="ARBA" id="ARBA00022737"/>
    </source>
</evidence>
<dbReference type="PROSITE" id="PS50076">
    <property type="entry name" value="DNAJ_2"/>
    <property type="match status" value="1"/>
</dbReference>
<dbReference type="STRING" id="2903.R1F188"/>
<dbReference type="Proteomes" id="UP000013827">
    <property type="component" value="Unassembled WGS sequence"/>
</dbReference>
<dbReference type="Gene3D" id="1.10.287.110">
    <property type="entry name" value="DnaJ domain"/>
    <property type="match status" value="1"/>
</dbReference>
<evidence type="ECO:0000313" key="5">
    <source>
        <dbReference type="Proteomes" id="UP000013827"/>
    </source>
</evidence>
<dbReference type="InterPro" id="IPR001623">
    <property type="entry name" value="DnaJ_domain"/>
</dbReference>
<feature type="domain" description="J" evidence="3">
    <location>
        <begin position="27"/>
        <end position="97"/>
    </location>
</feature>
<dbReference type="RefSeq" id="XP_005779358.1">
    <property type="nucleotide sequence ID" value="XM_005779301.1"/>
</dbReference>
<keyword evidence="1" id="KW-0677">Repeat</keyword>
<protein>
    <recommendedName>
        <fullName evidence="3">J domain-containing protein</fullName>
    </recommendedName>
</protein>
<keyword evidence="5" id="KW-1185">Reference proteome</keyword>
<dbReference type="PaxDb" id="2903-EOD26929"/>
<dbReference type="eggNOG" id="ENOG502SUG1">
    <property type="taxonomic scope" value="Eukaryota"/>
</dbReference>
<proteinExistence type="predicted"/>
<dbReference type="Gene3D" id="1.25.40.10">
    <property type="entry name" value="Tetratricopeptide repeat domain"/>
    <property type="match status" value="1"/>
</dbReference>
<dbReference type="SUPFAM" id="SSF46565">
    <property type="entry name" value="Chaperone J-domain"/>
    <property type="match status" value="1"/>
</dbReference>
<dbReference type="SUPFAM" id="SSF48452">
    <property type="entry name" value="TPR-like"/>
    <property type="match status" value="1"/>
</dbReference>
<accession>A0A0D3JTU4</accession>
<reference evidence="4" key="2">
    <citation type="submission" date="2024-10" db="UniProtKB">
        <authorList>
            <consortium name="EnsemblProtists"/>
        </authorList>
    </citation>
    <scope>IDENTIFICATION</scope>
</reference>
<evidence type="ECO:0000256" key="2">
    <source>
        <dbReference type="ARBA" id="ARBA00022803"/>
    </source>
</evidence>
<dbReference type="InterPro" id="IPR011990">
    <property type="entry name" value="TPR-like_helical_dom_sf"/>
</dbReference>
<dbReference type="SMART" id="SM00271">
    <property type="entry name" value="DnaJ"/>
    <property type="match status" value="1"/>
</dbReference>
<dbReference type="HOGENOM" id="CLU_053063_0_0_1"/>
<dbReference type="InterPro" id="IPR036869">
    <property type="entry name" value="J_dom_sf"/>
</dbReference>
<evidence type="ECO:0000259" key="3">
    <source>
        <dbReference type="PROSITE" id="PS50076"/>
    </source>
</evidence>
<keyword evidence="2" id="KW-0802">TPR repeat</keyword>
<dbReference type="OMA" id="PFEIEAM"/>
<dbReference type="Pfam" id="PF00226">
    <property type="entry name" value="DnaJ"/>
    <property type="match status" value="1"/>
</dbReference>
<evidence type="ECO:0000313" key="4">
    <source>
        <dbReference type="EnsemblProtists" id="EOD26929"/>
    </source>
</evidence>
<dbReference type="CDD" id="cd06257">
    <property type="entry name" value="DnaJ"/>
    <property type="match status" value="1"/>
</dbReference>
<dbReference type="AlphaFoldDB" id="A0A0D3JTU4"/>
<dbReference type="PANTHER" id="PTHR45188:SF2">
    <property type="entry name" value="DNAJ HOMOLOG SUBFAMILY C MEMBER 7"/>
    <property type="match status" value="1"/>
</dbReference>
<dbReference type="EnsemblProtists" id="EOD26929">
    <property type="protein sequence ID" value="EOD26929"/>
    <property type="gene ID" value="EMIHUDRAFT_236222"/>
</dbReference>